<organism evidence="3 4">
    <name type="scientific">Sorangium cellulosum</name>
    <name type="common">Polyangium cellulosum</name>
    <dbReference type="NCBI Taxonomy" id="56"/>
    <lineage>
        <taxon>Bacteria</taxon>
        <taxon>Pseudomonadati</taxon>
        <taxon>Myxococcota</taxon>
        <taxon>Polyangia</taxon>
        <taxon>Polyangiales</taxon>
        <taxon>Polyangiaceae</taxon>
        <taxon>Sorangium</taxon>
    </lineage>
</organism>
<dbReference type="SUPFAM" id="SSF89550">
    <property type="entry name" value="PHP domain-like"/>
    <property type="match status" value="1"/>
</dbReference>
<dbReference type="RefSeq" id="WP_129356096.1">
    <property type="nucleotide sequence ID" value="NZ_CP012670.1"/>
</dbReference>
<protein>
    <recommendedName>
        <fullName evidence="2">Antistasin-like domain-containing protein</fullName>
    </recommendedName>
</protein>
<evidence type="ECO:0000313" key="4">
    <source>
        <dbReference type="Proteomes" id="UP000295781"/>
    </source>
</evidence>
<reference evidence="3 4" key="1">
    <citation type="submission" date="2015-09" db="EMBL/GenBank/DDBJ databases">
        <title>Sorangium comparison.</title>
        <authorList>
            <person name="Zaburannyi N."/>
            <person name="Bunk B."/>
            <person name="Overmann J."/>
            <person name="Mueller R."/>
        </authorList>
    </citation>
    <scope>NUCLEOTIDE SEQUENCE [LARGE SCALE GENOMIC DNA]</scope>
    <source>
        <strain evidence="3 4">So ceGT47</strain>
    </source>
</reference>
<evidence type="ECO:0000313" key="3">
    <source>
        <dbReference type="EMBL" id="AUX27668.1"/>
    </source>
</evidence>
<dbReference type="Gene3D" id="3.20.20.140">
    <property type="entry name" value="Metal-dependent hydrolases"/>
    <property type="match status" value="1"/>
</dbReference>
<evidence type="ECO:0000256" key="1">
    <source>
        <dbReference type="SAM" id="MobiDB-lite"/>
    </source>
</evidence>
<dbReference type="Gene3D" id="2.10.22.10">
    <property type="entry name" value="Antistasin, domain 1"/>
    <property type="match status" value="1"/>
</dbReference>
<dbReference type="GO" id="GO:0004867">
    <property type="term" value="F:serine-type endopeptidase inhibitor activity"/>
    <property type="evidence" value="ECO:0007669"/>
    <property type="project" value="InterPro"/>
</dbReference>
<proteinExistence type="predicted"/>
<dbReference type="InterPro" id="IPR004094">
    <property type="entry name" value="Antistasin-like"/>
</dbReference>
<feature type="region of interest" description="Disordered" evidence="1">
    <location>
        <begin position="942"/>
        <end position="965"/>
    </location>
</feature>
<feature type="domain" description="Antistasin-like" evidence="2">
    <location>
        <begin position="217"/>
        <end position="243"/>
    </location>
</feature>
<dbReference type="PROSITE" id="PS51252">
    <property type="entry name" value="ANTISTASIN"/>
    <property type="match status" value="1"/>
</dbReference>
<sequence length="1198" mass="127621">MRTRRPAPAPLAPLGLAGRLAPAPLAPPALLGLAGLLGLVGCDPPNLLRAKPIENRFELVGGPVAMADVGDFLLENDEIRVAILGPRHSPGPGVYGGSLVDADLRRPDPRFASAAGRDRFAESFPVANLLVPDPGATEVFVASDGSDGQEAIVRVEGDGGFLFQALGVLETQEDLLGLLFDGIKPRLRFRTDYILRPGERFVTIRTTLLLPDKVDGCPSPGSCALECEHGLASGEDGCPTCACGEPLSLDNYAGPSDIFKGILGDDRNQRPTLRGGIVAGDFVFFGNQNDIFGPGIGFDEERAVFDALFAGRDTFQKPLSFDFVAAAGGDVSYGYFTRARPDGTPSTVNVPVFTSAATAFLSAGRSCLADASDDEACDHKRSFTYERYFAVGEGDIASVAEVVHAARGTPTGALEGAVRWRSTGEPVPNARVHVFRDPAPGKGFATVDALVEENLARSGDVGLLYAIDADRGLDPVEDGDFHARLAPGEYLLVAEDPAGTALSAPIRVRLGAGATVRVAAELPSPARVAYRVVDEGGRLAPAKLTFVGLDAAGQPREGDGLRRVYLGHGRLGSGVRHVERSATGDGEVEIEPGRYRVLVTRGPEFGRFEVPDLELRAGELRRIEAVVPREVDSTGWVSIDMHLHQRPSFDSGMALEERVTTAVVEGLEVAVATDHDVHTDLSPAVKSLGLDPLLKTAVGAEVSTLELGHFIGFPLRYDELDVPDHGVFDWVCRPGGDVIEGVRGAAAEGQDALVIVAHPRDGFIGYIDQLGVDPFTLNRSIPTLEADNPLFQAGSCDVDAMEIFNAKRFDLLRTPTVREVVDFNRCLSEIDAAQDEAALGAACGDLPSGLPACREGERYAVCQQRARSALAWQITRRILTRTKEEQDAIWDFDRTAAEGEALCLPGAGQAVSAEDADRPCTFHAGQVDDLFRYLDHGFTPTQVASSDSHGASPEPGFPRTYFRSPTDQPAAVDLGEVTGALRAGSAFATYGPFVRASVGGATFGEVARIEGDTVPLDLRIETASWFGVDRVEVYVSGRLVEVLEPSAGPSAIVDVDARLALPAPPSDGWVVVVAMGLRDENLLTPVALPVSFGELQLPRVASLAFTQVEALSRFFTASPPVPDWYPVAPYAITNPIFLDRDDNGVYDAPKGPPPFCSRPCDPSVLDPSQCPAGQECLQKERVCGIFVLGRCEDKQASR</sequence>
<evidence type="ECO:0000259" key="2">
    <source>
        <dbReference type="PROSITE" id="PS51252"/>
    </source>
</evidence>
<dbReference type="OrthoDB" id="5525048at2"/>
<dbReference type="Pfam" id="PF02822">
    <property type="entry name" value="Antistasin"/>
    <property type="match status" value="1"/>
</dbReference>
<dbReference type="InterPro" id="IPR016195">
    <property type="entry name" value="Pol/histidinol_Pase-like"/>
</dbReference>
<dbReference type="AlphaFoldDB" id="A0A4P2QE29"/>
<dbReference type="Proteomes" id="UP000295781">
    <property type="component" value="Chromosome"/>
</dbReference>
<gene>
    <name evidence="3" type="ORF">SOCEGT47_082660</name>
</gene>
<name>A0A4P2QE29_SORCE</name>
<accession>A0A4P2QE29</accession>
<dbReference type="EMBL" id="CP012670">
    <property type="protein sequence ID" value="AUX27668.1"/>
    <property type="molecule type" value="Genomic_DNA"/>
</dbReference>